<evidence type="ECO:0000313" key="1">
    <source>
        <dbReference type="EMBL" id="GIY07265.1"/>
    </source>
</evidence>
<sequence>MQQENRKPLGDPHFLAFCSFFYDIYSCCQHNRFIATPIMTISSITKHPQKILPEVPILPKKKCFSPCLLSNEKPSPVYFMSVAMNNQTIRSQKGKCVLSLCPEGGSSLSEHECPRCVLYLLYLAHR</sequence>
<dbReference type="Proteomes" id="UP001054945">
    <property type="component" value="Unassembled WGS sequence"/>
</dbReference>
<keyword evidence="2" id="KW-1185">Reference proteome</keyword>
<dbReference type="EMBL" id="BPLR01006078">
    <property type="protein sequence ID" value="GIY07265.1"/>
    <property type="molecule type" value="Genomic_DNA"/>
</dbReference>
<organism evidence="1 2">
    <name type="scientific">Caerostris extrusa</name>
    <name type="common">Bark spider</name>
    <name type="synonym">Caerostris bankana</name>
    <dbReference type="NCBI Taxonomy" id="172846"/>
    <lineage>
        <taxon>Eukaryota</taxon>
        <taxon>Metazoa</taxon>
        <taxon>Ecdysozoa</taxon>
        <taxon>Arthropoda</taxon>
        <taxon>Chelicerata</taxon>
        <taxon>Arachnida</taxon>
        <taxon>Araneae</taxon>
        <taxon>Araneomorphae</taxon>
        <taxon>Entelegynae</taxon>
        <taxon>Araneoidea</taxon>
        <taxon>Araneidae</taxon>
        <taxon>Caerostris</taxon>
    </lineage>
</organism>
<proteinExistence type="predicted"/>
<comment type="caution">
    <text evidence="1">The sequence shown here is derived from an EMBL/GenBank/DDBJ whole genome shotgun (WGS) entry which is preliminary data.</text>
</comment>
<gene>
    <name evidence="1" type="ORF">CEXT_618341</name>
</gene>
<name>A0AAV4QGU0_CAEEX</name>
<protein>
    <submittedName>
        <fullName evidence="1">Uncharacterized protein</fullName>
    </submittedName>
</protein>
<dbReference type="AlphaFoldDB" id="A0AAV4QGU0"/>
<reference evidence="1 2" key="1">
    <citation type="submission" date="2021-06" db="EMBL/GenBank/DDBJ databases">
        <title>Caerostris extrusa draft genome.</title>
        <authorList>
            <person name="Kono N."/>
            <person name="Arakawa K."/>
        </authorList>
    </citation>
    <scope>NUCLEOTIDE SEQUENCE [LARGE SCALE GENOMIC DNA]</scope>
</reference>
<accession>A0AAV4QGU0</accession>
<evidence type="ECO:0000313" key="2">
    <source>
        <dbReference type="Proteomes" id="UP001054945"/>
    </source>
</evidence>